<dbReference type="AlphaFoldDB" id="F3GRW4"/>
<dbReference type="EMBL" id="AEAI01004753">
    <property type="protein sequence ID" value="EGH49817.1"/>
    <property type="molecule type" value="Genomic_DNA"/>
</dbReference>
<comment type="caution">
    <text evidence="1">The sequence shown here is derived from an EMBL/GenBank/DDBJ whole genome shotgun (WGS) entry which is preliminary data.</text>
</comment>
<keyword evidence="2" id="KW-1185">Reference proteome</keyword>
<accession>F3GRW4</accession>
<organism evidence="1 2">
    <name type="scientific">Pseudomonas syringae pv. pisi str. 1704B</name>
    <dbReference type="NCBI Taxonomy" id="629263"/>
    <lineage>
        <taxon>Bacteria</taxon>
        <taxon>Pseudomonadati</taxon>
        <taxon>Pseudomonadota</taxon>
        <taxon>Gammaproteobacteria</taxon>
        <taxon>Pseudomonadales</taxon>
        <taxon>Pseudomonadaceae</taxon>
        <taxon>Pseudomonas</taxon>
        <taxon>Pseudomonas syringae</taxon>
    </lineage>
</organism>
<evidence type="ECO:0000313" key="2">
    <source>
        <dbReference type="Proteomes" id="UP000004986"/>
    </source>
</evidence>
<gene>
    <name evidence="1" type="ORF">PSYPI_48425</name>
</gene>
<dbReference type="Proteomes" id="UP000004986">
    <property type="component" value="Unassembled WGS sequence"/>
</dbReference>
<sequence length="37" mass="3842">AHLQAAMMLRTNALKSRIADGQPAHGAISSIPISLLS</sequence>
<dbReference type="HOGENOM" id="CLU_3352967_0_0_6"/>
<evidence type="ECO:0000313" key="1">
    <source>
        <dbReference type="EMBL" id="EGH49817.1"/>
    </source>
</evidence>
<protein>
    <submittedName>
        <fullName evidence="1">Uncharacterized protein</fullName>
    </submittedName>
</protein>
<proteinExistence type="predicted"/>
<name>F3GRW4_PSESJ</name>
<feature type="non-terminal residue" evidence="1">
    <location>
        <position position="37"/>
    </location>
</feature>
<reference evidence="1 2" key="1">
    <citation type="journal article" date="2011" name="PLoS Pathog.">
        <title>Dynamic evolution of pathogenicity revealed by sequencing and comparative genomics of 19 Pseudomonas syringae isolates.</title>
        <authorList>
            <person name="Baltrus D.A."/>
            <person name="Nishimura M.T."/>
            <person name="Romanchuk A."/>
            <person name="Chang J.H."/>
            <person name="Mukhtar M.S."/>
            <person name="Cherkis K."/>
            <person name="Roach J."/>
            <person name="Grant S.R."/>
            <person name="Jones C.D."/>
            <person name="Dangl J.L."/>
        </authorList>
    </citation>
    <scope>NUCLEOTIDE SEQUENCE [LARGE SCALE GENOMIC DNA]</scope>
    <source>
        <strain evidence="1 2">1704B</strain>
    </source>
</reference>
<feature type="non-terminal residue" evidence="1">
    <location>
        <position position="1"/>
    </location>
</feature>